<evidence type="ECO:0008006" key="4">
    <source>
        <dbReference type="Google" id="ProtNLM"/>
    </source>
</evidence>
<evidence type="ECO:0000313" key="2">
    <source>
        <dbReference type="EMBL" id="OLL26303.1"/>
    </source>
</evidence>
<name>A0A1U7LUP7_NEOID</name>
<accession>A0A1U7LUP7</accession>
<dbReference type="EMBL" id="LXFE01000206">
    <property type="protein sequence ID" value="OLL26303.1"/>
    <property type="molecule type" value="Genomic_DNA"/>
</dbReference>
<comment type="caution">
    <text evidence="2">The sequence shown here is derived from an EMBL/GenBank/DDBJ whole genome shotgun (WGS) entry which is preliminary data.</text>
</comment>
<feature type="chain" id="PRO_5013387237" description="Secreted protein" evidence="1">
    <location>
        <begin position="20"/>
        <end position="200"/>
    </location>
</feature>
<keyword evidence="1" id="KW-0732">Signal</keyword>
<protein>
    <recommendedName>
        <fullName evidence="4">Secreted protein</fullName>
    </recommendedName>
</protein>
<dbReference type="Proteomes" id="UP000186594">
    <property type="component" value="Unassembled WGS sequence"/>
</dbReference>
<keyword evidence="3" id="KW-1185">Reference proteome</keyword>
<reference evidence="2 3" key="1">
    <citation type="submission" date="2016-04" db="EMBL/GenBank/DDBJ databases">
        <title>Evolutionary innovation and constraint leading to complex multicellularity in the Ascomycota.</title>
        <authorList>
            <person name="Cisse O."/>
            <person name="Nguyen A."/>
            <person name="Hewitt D.A."/>
            <person name="Jedd G."/>
            <person name="Stajich J.E."/>
        </authorList>
    </citation>
    <scope>NUCLEOTIDE SEQUENCE [LARGE SCALE GENOMIC DNA]</scope>
    <source>
        <strain evidence="2 3">DAH-3</strain>
    </source>
</reference>
<evidence type="ECO:0000256" key="1">
    <source>
        <dbReference type="SAM" id="SignalP"/>
    </source>
</evidence>
<feature type="signal peptide" evidence="1">
    <location>
        <begin position="1"/>
        <end position="19"/>
    </location>
</feature>
<dbReference type="AlphaFoldDB" id="A0A1U7LUP7"/>
<proteinExistence type="predicted"/>
<organism evidence="2 3">
    <name type="scientific">Neolecta irregularis (strain DAH-3)</name>
    <dbReference type="NCBI Taxonomy" id="1198029"/>
    <lineage>
        <taxon>Eukaryota</taxon>
        <taxon>Fungi</taxon>
        <taxon>Dikarya</taxon>
        <taxon>Ascomycota</taxon>
        <taxon>Taphrinomycotina</taxon>
        <taxon>Neolectales</taxon>
        <taxon>Neolectaceae</taxon>
        <taxon>Neolecta</taxon>
    </lineage>
</organism>
<evidence type="ECO:0000313" key="3">
    <source>
        <dbReference type="Proteomes" id="UP000186594"/>
    </source>
</evidence>
<sequence length="200" mass="22048">MKLLSILSVFVLYIFSVKAEAGHSSSSNNDPSKDDISIQVIETLNTHPPPRQATCTAECLKSQSVPLCCAFALVTYPFSEMTQEESSEPIFNRTLGLTPGGMLSSNPGQNTNAAVFQVLSTGQLQEITTGRYGTWKKAKEGLNGLEFKTTNPPSANPDDWSFTWLDMQFRYIAFGWRTAPVPIMCKLDSDAYYRSGTVIK</sequence>
<gene>
    <name evidence="2" type="ORF">NEOLI_000380</name>
</gene>